<keyword evidence="2" id="KW-1185">Reference proteome</keyword>
<protein>
    <submittedName>
        <fullName evidence="1">Uncharacterized protein</fullName>
    </submittedName>
</protein>
<dbReference type="STRING" id="74348.SAMN04488523_1068"/>
<accession>A0A1I1Z059</accession>
<dbReference type="AlphaFoldDB" id="A0A1I1Z059"/>
<proteinExistence type="predicted"/>
<dbReference type="EMBL" id="FOMW01000006">
    <property type="protein sequence ID" value="SFE24962.1"/>
    <property type="molecule type" value="Genomic_DNA"/>
</dbReference>
<gene>
    <name evidence="1" type="ORF">SAMN04488523_1068</name>
</gene>
<reference evidence="1 2" key="1">
    <citation type="submission" date="2016-10" db="EMBL/GenBank/DDBJ databases">
        <authorList>
            <person name="de Groot N.N."/>
        </authorList>
    </citation>
    <scope>NUCLEOTIDE SEQUENCE [LARGE SCALE GENOMIC DNA]</scope>
    <source>
        <strain evidence="1 2">DSM 11443</strain>
    </source>
</reference>
<organism evidence="1 2">
    <name type="scientific">Sulfitobacter brevis</name>
    <dbReference type="NCBI Taxonomy" id="74348"/>
    <lineage>
        <taxon>Bacteria</taxon>
        <taxon>Pseudomonadati</taxon>
        <taxon>Pseudomonadota</taxon>
        <taxon>Alphaproteobacteria</taxon>
        <taxon>Rhodobacterales</taxon>
        <taxon>Roseobacteraceae</taxon>
        <taxon>Sulfitobacter</taxon>
    </lineage>
</organism>
<evidence type="ECO:0000313" key="1">
    <source>
        <dbReference type="EMBL" id="SFE24962.1"/>
    </source>
</evidence>
<evidence type="ECO:0000313" key="2">
    <source>
        <dbReference type="Proteomes" id="UP000198977"/>
    </source>
</evidence>
<dbReference type="Proteomes" id="UP000198977">
    <property type="component" value="Unassembled WGS sequence"/>
</dbReference>
<dbReference type="PROSITE" id="PS51257">
    <property type="entry name" value="PROKAR_LIPOPROTEIN"/>
    <property type="match status" value="1"/>
</dbReference>
<name>A0A1I1Z059_9RHOB</name>
<sequence>MRRVVQEQRMIRRLSLCLITPVLLSACTQFPALDRTLTPALEAADYPALVPLEPLLAQATAGQVDAAQTKSTLTSRVSRLRARAASLRNPVLTSAERQRLSQGRQ</sequence>